<dbReference type="InterPro" id="IPR012429">
    <property type="entry name" value="HGSNAT_cat"/>
</dbReference>
<feature type="transmembrane region" description="Helical" evidence="1">
    <location>
        <begin position="75"/>
        <end position="97"/>
    </location>
</feature>
<gene>
    <name evidence="3" type="ORF">ENF30_00100</name>
</gene>
<evidence type="ECO:0000256" key="1">
    <source>
        <dbReference type="SAM" id="Phobius"/>
    </source>
</evidence>
<dbReference type="EMBL" id="DQWQ01000006">
    <property type="protein sequence ID" value="HDD35183.1"/>
    <property type="molecule type" value="Genomic_DNA"/>
</dbReference>
<comment type="caution">
    <text evidence="3">The sequence shown here is derived from an EMBL/GenBank/DDBJ whole genome shotgun (WGS) entry which is preliminary data.</text>
</comment>
<feature type="transmembrane region" description="Helical" evidence="1">
    <location>
        <begin position="42"/>
        <end position="63"/>
    </location>
</feature>
<keyword evidence="1" id="KW-1133">Transmembrane helix</keyword>
<feature type="domain" description="Heparan-alpha-glucosaminide N-acetyltransferase catalytic" evidence="2">
    <location>
        <begin position="36"/>
        <end position="260"/>
    </location>
</feature>
<keyword evidence="1" id="KW-0812">Transmembrane</keyword>
<feature type="transmembrane region" description="Helical" evidence="1">
    <location>
        <begin position="165"/>
        <end position="186"/>
    </location>
</feature>
<reference evidence="3" key="1">
    <citation type="journal article" date="2020" name="mSystems">
        <title>Genome- and Community-Level Interaction Insights into Carbon Utilization and Element Cycling Functions of Hydrothermarchaeota in Hydrothermal Sediment.</title>
        <authorList>
            <person name="Zhou Z."/>
            <person name="Liu Y."/>
            <person name="Xu W."/>
            <person name="Pan J."/>
            <person name="Luo Z.H."/>
            <person name="Li M."/>
        </authorList>
    </citation>
    <scope>NUCLEOTIDE SEQUENCE [LARGE SCALE GENOMIC DNA]</scope>
    <source>
        <strain evidence="3">HyVt-113</strain>
    </source>
</reference>
<evidence type="ECO:0000313" key="3">
    <source>
        <dbReference type="EMBL" id="HDD35183.1"/>
    </source>
</evidence>
<feature type="transmembrane region" description="Helical" evidence="1">
    <location>
        <begin position="252"/>
        <end position="269"/>
    </location>
</feature>
<keyword evidence="1" id="KW-0472">Membrane</keyword>
<proteinExistence type="predicted"/>
<organism evidence="3">
    <name type="scientific">Desulfofervidus auxilii</name>
    <dbReference type="NCBI Taxonomy" id="1621989"/>
    <lineage>
        <taxon>Bacteria</taxon>
        <taxon>Pseudomonadati</taxon>
        <taxon>Thermodesulfobacteriota</taxon>
        <taxon>Candidatus Desulfofervidia</taxon>
        <taxon>Candidatus Desulfofervidales</taxon>
        <taxon>Candidatus Desulfofervidaceae</taxon>
        <taxon>Candidatus Desulfofervidus</taxon>
    </lineage>
</organism>
<name>A0A7V0NEG2_DESA2</name>
<feature type="transmembrane region" description="Helical" evidence="1">
    <location>
        <begin position="206"/>
        <end position="224"/>
    </location>
</feature>
<accession>A0A7V0NEG2</accession>
<feature type="transmembrane region" description="Helical" evidence="1">
    <location>
        <begin position="117"/>
        <end position="134"/>
    </location>
</feature>
<feature type="transmembrane region" description="Helical" evidence="1">
    <location>
        <begin position="140"/>
        <end position="158"/>
    </location>
</feature>
<sequence>MFSLIELAITLASSNLFSIPLNNNPKGINKKNSMKRFWEIDFARGIAVILMIGFHAAFDITYFKHGTYIDEPLSYIAFFIASLFIILFGISMTISYARASKRLKGKELCLKYIRRSVKLLGYASIITIITFLAFPQEFIFFGILHFFSTATLLSYLALRIKAKPVVYLLFTLISFLISLPLMNIHAPLFSFAGASANIKTFDYFPLFPWLGVVFFGMFLGTVFYRDGKRQFGIKNRDSKVLSAICMAGRHSLLIYFIHQPVLVIFILFLPI</sequence>
<protein>
    <submittedName>
        <fullName evidence="3">DUF1624 domain-containing protein</fullName>
    </submittedName>
</protein>
<dbReference type="Pfam" id="PF07786">
    <property type="entry name" value="HGSNAT_cat"/>
    <property type="match status" value="1"/>
</dbReference>
<evidence type="ECO:0000259" key="2">
    <source>
        <dbReference type="Pfam" id="PF07786"/>
    </source>
</evidence>
<dbReference type="AlphaFoldDB" id="A0A7V0NEG2"/>
<dbReference type="Proteomes" id="UP000885706">
    <property type="component" value="Unassembled WGS sequence"/>
</dbReference>